<protein>
    <submittedName>
        <fullName evidence="1">Uncharacterized protein</fullName>
    </submittedName>
</protein>
<evidence type="ECO:0000313" key="2">
    <source>
        <dbReference type="Proteomes" id="UP001059596"/>
    </source>
</evidence>
<comment type="caution">
    <text evidence="1">The sequence shown here is derived from an EMBL/GenBank/DDBJ whole genome shotgun (WGS) entry which is preliminary data.</text>
</comment>
<reference evidence="1" key="1">
    <citation type="journal article" date="2023" name="Genome Biol. Evol.">
        <title>Long-read-based Genome Assembly of Drosophila gunungcola Reveals Fewer Chemosensory Genes in Flower-breeding Species.</title>
        <authorList>
            <person name="Negi A."/>
            <person name="Liao B.Y."/>
            <person name="Yeh S.D."/>
        </authorList>
    </citation>
    <scope>NUCLEOTIDE SEQUENCE</scope>
    <source>
        <strain evidence="1">Sukarami</strain>
    </source>
</reference>
<keyword evidence="2" id="KW-1185">Reference proteome</keyword>
<sequence length="110" mass="12402">MEVDPDEEPREEAHTSIYDGYPPDFGYFNMAHGMLVEISEEIRAKFPQEPRLRFSQLNNLHLAARNGQMLSFVEILNTISCRAVQTYLVNTVSTRQSAQAVDGTPICVIA</sequence>
<evidence type="ECO:0000313" key="1">
    <source>
        <dbReference type="EMBL" id="KAI8036954.1"/>
    </source>
</evidence>
<proteinExistence type="predicted"/>
<organism evidence="1 2">
    <name type="scientific">Drosophila gunungcola</name>
    <name type="common">fruit fly</name>
    <dbReference type="NCBI Taxonomy" id="103775"/>
    <lineage>
        <taxon>Eukaryota</taxon>
        <taxon>Metazoa</taxon>
        <taxon>Ecdysozoa</taxon>
        <taxon>Arthropoda</taxon>
        <taxon>Hexapoda</taxon>
        <taxon>Insecta</taxon>
        <taxon>Pterygota</taxon>
        <taxon>Neoptera</taxon>
        <taxon>Endopterygota</taxon>
        <taxon>Diptera</taxon>
        <taxon>Brachycera</taxon>
        <taxon>Muscomorpha</taxon>
        <taxon>Ephydroidea</taxon>
        <taxon>Drosophilidae</taxon>
        <taxon>Drosophila</taxon>
        <taxon>Sophophora</taxon>
    </lineage>
</organism>
<dbReference type="AlphaFoldDB" id="A0A9P9YHA1"/>
<gene>
    <name evidence="1" type="ORF">M5D96_010270</name>
</gene>
<name>A0A9P9YHA1_9MUSC</name>
<dbReference type="Proteomes" id="UP001059596">
    <property type="component" value="Unassembled WGS sequence"/>
</dbReference>
<accession>A0A9P9YHA1</accession>
<dbReference type="EMBL" id="JAMKOV010000014">
    <property type="protein sequence ID" value="KAI8036954.1"/>
    <property type="molecule type" value="Genomic_DNA"/>
</dbReference>